<sequence>MSMHYIKSTLYLVIFLVNFTVFSQDNFNVLGESSVALNYNVSKNYSVNFALRSRYFLYEDTFTYKQQQLDFYHFSTFKLNYIHNLSFGIYYRNRDWFETGSDEWRFTQQFNYTKQQLGVRYGHRFRLEQRIFDNFTSFRQRYRFAVDFPLNGEKLNIGEPYLVCSTESLLSISKLTKPLFDQRITTQIGWQISEKLKLQTGLEYRLEGYNVISRNDLFVLSGAICKL</sequence>
<evidence type="ECO:0000313" key="1">
    <source>
        <dbReference type="EMBL" id="TWO31371.1"/>
    </source>
</evidence>
<dbReference type="AlphaFoldDB" id="A0A562YAB9"/>
<dbReference type="OrthoDB" id="1436620at2"/>
<dbReference type="EMBL" id="SMZJ02000013">
    <property type="protein sequence ID" value="TWO31371.1"/>
    <property type="molecule type" value="Genomic_DNA"/>
</dbReference>
<comment type="caution">
    <text evidence="1">The sequence shown here is derived from an EMBL/GenBank/DDBJ whole genome shotgun (WGS) entry which is preliminary data.</text>
</comment>
<evidence type="ECO:0000313" key="2">
    <source>
        <dbReference type="Proteomes" id="UP000295814"/>
    </source>
</evidence>
<gene>
    <name evidence="1" type="ORF">E1J38_013960</name>
</gene>
<reference evidence="1 2" key="1">
    <citation type="submission" date="2019-07" db="EMBL/GenBank/DDBJ databases">
        <title>Seonamhaeicola sp. W255 draft genome.</title>
        <authorList>
            <person name="Zhang X.-Y."/>
            <person name="Zhang R."/>
            <person name="Zhong Y.-L."/>
            <person name="Du Z.-J."/>
        </authorList>
    </citation>
    <scope>NUCLEOTIDE SEQUENCE [LARGE SCALE GENOMIC DNA]</scope>
    <source>
        <strain evidence="1 2">W255</strain>
    </source>
</reference>
<accession>A0A562YAB9</accession>
<keyword evidence="2" id="KW-1185">Reference proteome</keyword>
<proteinExistence type="predicted"/>
<organism evidence="1 2">
    <name type="scientific">Seonamhaeicola sediminis</name>
    <dbReference type="NCBI Taxonomy" id="2528206"/>
    <lineage>
        <taxon>Bacteria</taxon>
        <taxon>Pseudomonadati</taxon>
        <taxon>Bacteroidota</taxon>
        <taxon>Flavobacteriia</taxon>
        <taxon>Flavobacteriales</taxon>
        <taxon>Flavobacteriaceae</taxon>
    </lineage>
</organism>
<dbReference type="RefSeq" id="WP_133357458.1">
    <property type="nucleotide sequence ID" value="NZ_SMZJ02000013.1"/>
</dbReference>
<dbReference type="InterPro" id="IPR019619">
    <property type="entry name" value="DUF2490"/>
</dbReference>
<protein>
    <submittedName>
        <fullName evidence="1">DUF2490 domain-containing protein</fullName>
    </submittedName>
</protein>
<name>A0A562YAB9_9FLAO</name>
<dbReference type="Proteomes" id="UP000295814">
    <property type="component" value="Unassembled WGS sequence"/>
</dbReference>
<dbReference type="Pfam" id="PF10677">
    <property type="entry name" value="DUF2490"/>
    <property type="match status" value="1"/>
</dbReference>